<evidence type="ECO:0000256" key="1">
    <source>
        <dbReference type="SAM" id="MobiDB-lite"/>
    </source>
</evidence>
<feature type="region of interest" description="Disordered" evidence="1">
    <location>
        <begin position="1"/>
        <end position="54"/>
    </location>
</feature>
<evidence type="ECO:0000313" key="2">
    <source>
        <dbReference type="EMBL" id="GIY86561.1"/>
    </source>
</evidence>
<evidence type="ECO:0000313" key="3">
    <source>
        <dbReference type="Proteomes" id="UP001054837"/>
    </source>
</evidence>
<proteinExistence type="predicted"/>
<dbReference type="EMBL" id="BPLQ01015225">
    <property type="protein sequence ID" value="GIY86561.1"/>
    <property type="molecule type" value="Genomic_DNA"/>
</dbReference>
<comment type="caution">
    <text evidence="2">The sequence shown here is derived from an EMBL/GenBank/DDBJ whole genome shotgun (WGS) entry which is preliminary data.</text>
</comment>
<organism evidence="2 3">
    <name type="scientific">Caerostris darwini</name>
    <dbReference type="NCBI Taxonomy" id="1538125"/>
    <lineage>
        <taxon>Eukaryota</taxon>
        <taxon>Metazoa</taxon>
        <taxon>Ecdysozoa</taxon>
        <taxon>Arthropoda</taxon>
        <taxon>Chelicerata</taxon>
        <taxon>Arachnida</taxon>
        <taxon>Araneae</taxon>
        <taxon>Araneomorphae</taxon>
        <taxon>Entelegynae</taxon>
        <taxon>Araneoidea</taxon>
        <taxon>Araneidae</taxon>
        <taxon>Caerostris</taxon>
    </lineage>
</organism>
<dbReference type="Proteomes" id="UP001054837">
    <property type="component" value="Unassembled WGS sequence"/>
</dbReference>
<reference evidence="2 3" key="1">
    <citation type="submission" date="2021-06" db="EMBL/GenBank/DDBJ databases">
        <title>Caerostris darwini draft genome.</title>
        <authorList>
            <person name="Kono N."/>
            <person name="Arakawa K."/>
        </authorList>
    </citation>
    <scope>NUCLEOTIDE SEQUENCE [LARGE SCALE GENOMIC DNA]</scope>
</reference>
<dbReference type="AlphaFoldDB" id="A0AAV4WVN9"/>
<feature type="compositionally biased region" description="Basic and acidic residues" evidence="1">
    <location>
        <begin position="16"/>
        <end position="28"/>
    </location>
</feature>
<gene>
    <name evidence="2" type="ORF">CDAR_490401</name>
</gene>
<keyword evidence="3" id="KW-1185">Reference proteome</keyword>
<sequence length="83" mass="8804">MNGHVNIAAGSGRHTAPRDSQRHAEIPVHSKGNGPFEIDQEVPSPANADASTTVTPEGMCRQLVTALKILDDILTSTKNSDMP</sequence>
<name>A0AAV4WVN9_9ARAC</name>
<protein>
    <submittedName>
        <fullName evidence="2">Uncharacterized protein</fullName>
    </submittedName>
</protein>
<accession>A0AAV4WVN9</accession>